<dbReference type="PANTHER" id="PTHR10543:SF89">
    <property type="entry name" value="CAROTENOID 9,10(9',10')-CLEAVAGE DIOXYGENASE 1"/>
    <property type="match status" value="1"/>
</dbReference>
<accession>A0A081K7N1</accession>
<evidence type="ECO:0000256" key="3">
    <source>
        <dbReference type="ARBA" id="ARBA00023002"/>
    </source>
</evidence>
<dbReference type="GO" id="GO:0046872">
    <property type="term" value="F:metal ion binding"/>
    <property type="evidence" value="ECO:0007669"/>
    <property type="project" value="UniProtKB-KW"/>
</dbReference>
<dbReference type="STRING" id="305900.GV64_04830"/>
<evidence type="ECO:0000256" key="5">
    <source>
        <dbReference type="PIRSR" id="PIRSR604294-1"/>
    </source>
</evidence>
<evidence type="ECO:0000256" key="2">
    <source>
        <dbReference type="ARBA" id="ARBA00022723"/>
    </source>
</evidence>
<feature type="binding site" evidence="5">
    <location>
        <position position="438"/>
    </location>
    <ligand>
        <name>Fe cation</name>
        <dbReference type="ChEBI" id="CHEBI:24875"/>
        <note>catalytic</note>
    </ligand>
</feature>
<gene>
    <name evidence="6" type="ORF">GV64_04830</name>
</gene>
<keyword evidence="3" id="KW-0560">Oxidoreductase</keyword>
<dbReference type="PANTHER" id="PTHR10543">
    <property type="entry name" value="BETA-CAROTENE DIOXYGENASE"/>
    <property type="match status" value="1"/>
</dbReference>
<feature type="binding site" evidence="5">
    <location>
        <position position="202"/>
    </location>
    <ligand>
        <name>Fe cation</name>
        <dbReference type="ChEBI" id="CHEBI:24875"/>
        <note>catalytic</note>
    </ligand>
</feature>
<dbReference type="InterPro" id="IPR004294">
    <property type="entry name" value="Carotenoid_Oase"/>
</dbReference>
<comment type="similarity">
    <text evidence="1">Belongs to the carotenoid oxygenase family.</text>
</comment>
<dbReference type="RefSeq" id="WP_020584093.1">
    <property type="nucleotide sequence ID" value="NZ_JOJP01000001.1"/>
</dbReference>
<dbReference type="AlphaFoldDB" id="A0A081K7N1"/>
<keyword evidence="4 5" id="KW-0408">Iron</keyword>
<comment type="caution">
    <text evidence="6">The sequence shown here is derived from an EMBL/GenBank/DDBJ whole genome shotgun (WGS) entry which is preliminary data.</text>
</comment>
<comment type="cofactor">
    <cofactor evidence="5">
        <name>Fe(2+)</name>
        <dbReference type="ChEBI" id="CHEBI:29033"/>
    </cofactor>
    <text evidence="5">Binds 1 Fe(2+) ion per subunit.</text>
</comment>
<dbReference type="Pfam" id="PF03055">
    <property type="entry name" value="RPE65"/>
    <property type="match status" value="1"/>
</dbReference>
<dbReference type="GO" id="GO:0010436">
    <property type="term" value="F:carotenoid dioxygenase activity"/>
    <property type="evidence" value="ECO:0007669"/>
    <property type="project" value="TreeGrafter"/>
</dbReference>
<feature type="binding site" evidence="5">
    <location>
        <position position="267"/>
    </location>
    <ligand>
        <name>Fe cation</name>
        <dbReference type="ChEBI" id="CHEBI:24875"/>
        <note>catalytic</note>
    </ligand>
</feature>
<evidence type="ECO:0000313" key="7">
    <source>
        <dbReference type="Proteomes" id="UP000027997"/>
    </source>
</evidence>
<keyword evidence="2 5" id="KW-0479">Metal-binding</keyword>
<sequence>MPENPYLTGNYAPVDDELTTFDLKVTGSIPPELNGSLLRIGPNPINPDPDDYFWFLGNGMVHGLCLQEGRATWYRSRYVRDDQVVAAKQWPPVAGPDNPLQLLGGIVNTNIIAHAGRLWALVEAGNLPVELDSELETVARTNMGGTLPGGFTAHPHLDPETGELHAVVYSLFWTHIQYLVVGTDGCVRKSINIQLPGLPMIHDCMFTRHYVILLDLPVVADESIPVSSGALPFRWRPGYGARVGLLPREGTPEQISWHELEPCYVFHIMNGFEDDQGRVILDVVRHSSFFDVSSQGEGNSRPPTLVRWTIDPQQTTVQEQCLDDRPQEFPRIDEHLTGKPYRYGYTSPLPTIPEIGLTKYDLKTGRSETHLEGKYRTFLEPVFVPCARHATEDDGWVMAFVYDQEKNSSDVVIIQARDFASEPVAVIHLPRRVPFGFHGNWVPSSSFG</sequence>
<organism evidence="6 7">
    <name type="scientific">Endozoicomonas elysicola</name>
    <dbReference type="NCBI Taxonomy" id="305900"/>
    <lineage>
        <taxon>Bacteria</taxon>
        <taxon>Pseudomonadati</taxon>
        <taxon>Pseudomonadota</taxon>
        <taxon>Gammaproteobacteria</taxon>
        <taxon>Oceanospirillales</taxon>
        <taxon>Endozoicomonadaceae</taxon>
        <taxon>Endozoicomonas</taxon>
    </lineage>
</organism>
<reference evidence="6 7" key="1">
    <citation type="submission" date="2014-06" db="EMBL/GenBank/DDBJ databases">
        <title>Whole Genome Sequences of Three Symbiotic Endozoicomonas Bacteria.</title>
        <authorList>
            <person name="Neave M.J."/>
            <person name="Apprill A."/>
            <person name="Voolstra C.R."/>
        </authorList>
    </citation>
    <scope>NUCLEOTIDE SEQUENCE [LARGE SCALE GENOMIC DNA]</scope>
    <source>
        <strain evidence="6 7">DSM 22380</strain>
    </source>
</reference>
<evidence type="ECO:0000256" key="4">
    <source>
        <dbReference type="ARBA" id="ARBA00023004"/>
    </source>
</evidence>
<feature type="binding site" evidence="5">
    <location>
        <position position="154"/>
    </location>
    <ligand>
        <name>Fe cation</name>
        <dbReference type="ChEBI" id="CHEBI:24875"/>
        <note>catalytic</note>
    </ligand>
</feature>
<evidence type="ECO:0000256" key="1">
    <source>
        <dbReference type="ARBA" id="ARBA00006787"/>
    </source>
</evidence>
<proteinExistence type="inferred from homology"/>
<name>A0A081K7N1_9GAMM</name>
<keyword evidence="7" id="KW-1185">Reference proteome</keyword>
<protein>
    <submittedName>
        <fullName evidence="6">Uncharacterized protein</fullName>
    </submittedName>
</protein>
<evidence type="ECO:0000313" key="6">
    <source>
        <dbReference type="EMBL" id="KEI70157.1"/>
    </source>
</evidence>
<dbReference type="Proteomes" id="UP000027997">
    <property type="component" value="Unassembled WGS sequence"/>
</dbReference>
<dbReference type="GO" id="GO:0016121">
    <property type="term" value="P:carotene catabolic process"/>
    <property type="evidence" value="ECO:0007669"/>
    <property type="project" value="TreeGrafter"/>
</dbReference>
<dbReference type="eggNOG" id="COG3670">
    <property type="taxonomic scope" value="Bacteria"/>
</dbReference>
<dbReference type="EMBL" id="JOJP01000001">
    <property type="protein sequence ID" value="KEI70157.1"/>
    <property type="molecule type" value="Genomic_DNA"/>
</dbReference>